<comment type="caution">
    <text evidence="7">The sequence shown here is derived from an EMBL/GenBank/DDBJ whole genome shotgun (WGS) entry which is preliminary data.</text>
</comment>
<dbReference type="CDD" id="cd13136">
    <property type="entry name" value="MATE_DinF_like"/>
    <property type="match status" value="1"/>
</dbReference>
<dbReference type="InterPro" id="IPR044644">
    <property type="entry name" value="DinF-like"/>
</dbReference>
<evidence type="ECO:0000313" key="8">
    <source>
        <dbReference type="Proteomes" id="UP000542776"/>
    </source>
</evidence>
<feature type="transmembrane region" description="Helical" evidence="6">
    <location>
        <begin position="173"/>
        <end position="193"/>
    </location>
</feature>
<dbReference type="PANTHER" id="PTHR42893:SF46">
    <property type="entry name" value="PROTEIN DETOXIFICATION 44, CHLOROPLASTIC"/>
    <property type="match status" value="1"/>
</dbReference>
<dbReference type="AlphaFoldDB" id="A0A7W6EEN1"/>
<comment type="subcellular location">
    <subcellularLocation>
        <location evidence="1">Membrane</location>
        <topology evidence="1">Multi-pass membrane protein</topology>
    </subcellularLocation>
</comment>
<dbReference type="EMBL" id="JACIEK010000003">
    <property type="protein sequence ID" value="MBB3997992.1"/>
    <property type="molecule type" value="Genomic_DNA"/>
</dbReference>
<comment type="similarity">
    <text evidence="2">Belongs to the multi antimicrobial extrusion (MATE) (TC 2.A.66.1) family.</text>
</comment>
<dbReference type="GO" id="GO:0042910">
    <property type="term" value="F:xenobiotic transmembrane transporter activity"/>
    <property type="evidence" value="ECO:0007669"/>
    <property type="project" value="InterPro"/>
</dbReference>
<dbReference type="RefSeq" id="WP_312857430.1">
    <property type="nucleotide sequence ID" value="NZ_JACIEK010000003.1"/>
</dbReference>
<keyword evidence="8" id="KW-1185">Reference proteome</keyword>
<dbReference type="NCBIfam" id="TIGR00797">
    <property type="entry name" value="matE"/>
    <property type="match status" value="1"/>
</dbReference>
<feature type="transmembrane region" description="Helical" evidence="6">
    <location>
        <begin position="299"/>
        <end position="322"/>
    </location>
</feature>
<dbReference type="PANTHER" id="PTHR42893">
    <property type="entry name" value="PROTEIN DETOXIFICATION 44, CHLOROPLASTIC-RELATED"/>
    <property type="match status" value="1"/>
</dbReference>
<feature type="transmembrane region" description="Helical" evidence="6">
    <location>
        <begin position="449"/>
        <end position="469"/>
    </location>
</feature>
<feature type="transmembrane region" description="Helical" evidence="6">
    <location>
        <begin position="125"/>
        <end position="158"/>
    </location>
</feature>
<proteinExistence type="inferred from homology"/>
<feature type="transmembrane region" description="Helical" evidence="6">
    <location>
        <begin position="229"/>
        <end position="252"/>
    </location>
</feature>
<feature type="transmembrane region" description="Helical" evidence="6">
    <location>
        <begin position="205"/>
        <end position="223"/>
    </location>
</feature>
<feature type="transmembrane region" description="Helical" evidence="6">
    <location>
        <begin position="351"/>
        <end position="371"/>
    </location>
</feature>
<organism evidence="7 8">
    <name type="scientific">Aureimonas pseudogalii</name>
    <dbReference type="NCBI Taxonomy" id="1744844"/>
    <lineage>
        <taxon>Bacteria</taxon>
        <taxon>Pseudomonadati</taxon>
        <taxon>Pseudomonadota</taxon>
        <taxon>Alphaproteobacteria</taxon>
        <taxon>Hyphomicrobiales</taxon>
        <taxon>Aurantimonadaceae</taxon>
        <taxon>Aureimonas</taxon>
    </lineage>
</organism>
<reference evidence="7 8" key="1">
    <citation type="submission" date="2020-08" db="EMBL/GenBank/DDBJ databases">
        <title>Genomic Encyclopedia of Type Strains, Phase IV (KMG-IV): sequencing the most valuable type-strain genomes for metagenomic binning, comparative biology and taxonomic classification.</title>
        <authorList>
            <person name="Goeker M."/>
        </authorList>
    </citation>
    <scope>NUCLEOTIDE SEQUENCE [LARGE SCALE GENOMIC DNA]</scope>
    <source>
        <strain evidence="7 8">DSM 102238</strain>
    </source>
</reference>
<dbReference type="GO" id="GO:0005886">
    <property type="term" value="C:plasma membrane"/>
    <property type="evidence" value="ECO:0007669"/>
    <property type="project" value="TreeGrafter"/>
</dbReference>
<name>A0A7W6EEN1_9HYPH</name>
<evidence type="ECO:0000256" key="5">
    <source>
        <dbReference type="ARBA" id="ARBA00023136"/>
    </source>
</evidence>
<keyword evidence="4 6" id="KW-1133">Transmembrane helix</keyword>
<evidence type="ECO:0000313" key="7">
    <source>
        <dbReference type="EMBL" id="MBB3997992.1"/>
    </source>
</evidence>
<feature type="transmembrane region" description="Helical" evidence="6">
    <location>
        <begin position="50"/>
        <end position="70"/>
    </location>
</feature>
<dbReference type="Proteomes" id="UP000542776">
    <property type="component" value="Unassembled WGS sequence"/>
</dbReference>
<feature type="transmembrane region" description="Helical" evidence="6">
    <location>
        <begin position="273"/>
        <end position="293"/>
    </location>
</feature>
<dbReference type="Pfam" id="PF01554">
    <property type="entry name" value="MatE"/>
    <property type="match status" value="2"/>
</dbReference>
<dbReference type="InterPro" id="IPR002528">
    <property type="entry name" value="MATE_fam"/>
</dbReference>
<protein>
    <submittedName>
        <fullName evidence="7">Putative MATE family efflux protein</fullName>
    </submittedName>
</protein>
<evidence type="ECO:0000256" key="3">
    <source>
        <dbReference type="ARBA" id="ARBA00022692"/>
    </source>
</evidence>
<feature type="transmembrane region" description="Helical" evidence="6">
    <location>
        <begin position="82"/>
        <end position="104"/>
    </location>
</feature>
<keyword evidence="5 6" id="KW-0472">Membrane</keyword>
<sequence>MARRTGNGLNVAAVGGKNVSGTTERESRSAMQVQDTARIARPFDVTHAEIWRIALPMTLAFLTTPLIGIVDTAVVGRMGDAAALGGLVVGAIVFDVAFASFNFLRAGTTGLTAQALGEADEREIVAVFWRALVLAGLIGLALVVAAPAVIALGLLAIAPEPPVAAAMRAYVEIRLLAAPFALVNYVLLGHLLGLGRSGRGLGLQIAINLGNIGFAIMFGLVLGGGVRGVAFGAVAGEAIGAVLGLMLVVADFRRRPSVGRADILRRAGFTRMLALNGDIMIRSFCLVGTYALFTRFGAGLGAVTLAVNGILLNLLMTGSYFLDGLATASEQLVGRAVGAFWRPAFDRALKLSIGWGIAFAAAIGLLLFAGGPGFVGLLTTDETLREGAAPFVAWTAAATLAGALAFVMDGVFIGATWSRTMRNMMLASVAVFVAAAYLLVPILGNHGLWAALTLFLGARGLFLLAMTPARRDSEFAPSRPPSPV</sequence>
<gene>
    <name evidence="7" type="ORF">GGR04_001830</name>
</gene>
<evidence type="ECO:0000256" key="1">
    <source>
        <dbReference type="ARBA" id="ARBA00004141"/>
    </source>
</evidence>
<accession>A0A7W6EEN1</accession>
<evidence type="ECO:0000256" key="2">
    <source>
        <dbReference type="ARBA" id="ARBA00010199"/>
    </source>
</evidence>
<evidence type="ECO:0000256" key="4">
    <source>
        <dbReference type="ARBA" id="ARBA00022989"/>
    </source>
</evidence>
<feature type="transmembrane region" description="Helical" evidence="6">
    <location>
        <begin position="391"/>
        <end position="412"/>
    </location>
</feature>
<feature type="transmembrane region" description="Helical" evidence="6">
    <location>
        <begin position="424"/>
        <end position="443"/>
    </location>
</feature>
<keyword evidence="3 6" id="KW-0812">Transmembrane</keyword>
<dbReference type="GO" id="GO:0015297">
    <property type="term" value="F:antiporter activity"/>
    <property type="evidence" value="ECO:0007669"/>
    <property type="project" value="InterPro"/>
</dbReference>
<evidence type="ECO:0000256" key="6">
    <source>
        <dbReference type="SAM" id="Phobius"/>
    </source>
</evidence>